<evidence type="ECO:0000256" key="6">
    <source>
        <dbReference type="ARBA" id="ARBA00022692"/>
    </source>
</evidence>
<evidence type="ECO:0000256" key="8">
    <source>
        <dbReference type="ARBA" id="ARBA00022989"/>
    </source>
</evidence>
<comment type="subcellular location">
    <subcellularLocation>
        <location evidence="1 10">Cell membrane</location>
        <topology evidence="1 10">Multi-pass membrane protein</topology>
    </subcellularLocation>
</comment>
<comment type="similarity">
    <text evidence="2 10">Belongs to the SWEET sugar transporter family.</text>
</comment>
<evidence type="ECO:0000256" key="11">
    <source>
        <dbReference type="SAM" id="MobiDB-lite"/>
    </source>
</evidence>
<dbReference type="GO" id="GO:0051119">
    <property type="term" value="F:sugar transmembrane transporter activity"/>
    <property type="evidence" value="ECO:0007669"/>
    <property type="project" value="InterPro"/>
</dbReference>
<organism evidence="12 13">
    <name type="scientific">Tetracentron sinense</name>
    <name type="common">Spur-leaf</name>
    <dbReference type="NCBI Taxonomy" id="13715"/>
    <lineage>
        <taxon>Eukaryota</taxon>
        <taxon>Viridiplantae</taxon>
        <taxon>Streptophyta</taxon>
        <taxon>Embryophyta</taxon>
        <taxon>Tracheophyta</taxon>
        <taxon>Spermatophyta</taxon>
        <taxon>Magnoliopsida</taxon>
        <taxon>Trochodendrales</taxon>
        <taxon>Trochodendraceae</taxon>
        <taxon>Tetracentron</taxon>
    </lineage>
</organism>
<comment type="function">
    <text evidence="10">Mediates both low-affinity uptake and efflux of sugar across the membrane.</text>
</comment>
<gene>
    <name evidence="12" type="ORF">HHK36_020729</name>
</gene>
<keyword evidence="13" id="KW-1185">Reference proteome</keyword>
<dbReference type="Gene3D" id="1.20.1280.290">
    <property type="match status" value="2"/>
</dbReference>
<feature type="transmembrane region" description="Helical" evidence="10">
    <location>
        <begin position="104"/>
        <end position="127"/>
    </location>
</feature>
<evidence type="ECO:0000313" key="12">
    <source>
        <dbReference type="EMBL" id="KAF8394519.1"/>
    </source>
</evidence>
<feature type="region of interest" description="Disordered" evidence="11">
    <location>
        <begin position="275"/>
        <end position="295"/>
    </location>
</feature>
<evidence type="ECO:0000256" key="10">
    <source>
        <dbReference type="RuleBase" id="RU910715"/>
    </source>
</evidence>
<feature type="transmembrane region" description="Helical" evidence="10">
    <location>
        <begin position="198"/>
        <end position="220"/>
    </location>
</feature>
<evidence type="ECO:0000256" key="4">
    <source>
        <dbReference type="ARBA" id="ARBA00022475"/>
    </source>
</evidence>
<evidence type="ECO:0000256" key="3">
    <source>
        <dbReference type="ARBA" id="ARBA00022448"/>
    </source>
</evidence>
<dbReference type="PANTHER" id="PTHR10791:SF157">
    <property type="entry name" value="BIDIRECTIONAL SUGAR TRANSPORTER SWEET"/>
    <property type="match status" value="1"/>
</dbReference>
<evidence type="ECO:0000256" key="7">
    <source>
        <dbReference type="ARBA" id="ARBA00022737"/>
    </source>
</evidence>
<keyword evidence="9 10" id="KW-0472">Membrane</keyword>
<reference evidence="12 13" key="1">
    <citation type="submission" date="2020-04" db="EMBL/GenBank/DDBJ databases">
        <title>Plant Genome Project.</title>
        <authorList>
            <person name="Zhang R.-G."/>
        </authorList>
    </citation>
    <scope>NUCLEOTIDE SEQUENCE [LARGE SCALE GENOMIC DNA]</scope>
    <source>
        <strain evidence="12">YNK0</strain>
        <tissue evidence="12">Leaf</tissue>
    </source>
</reference>
<feature type="transmembrane region" description="Helical" evidence="10">
    <location>
        <begin position="226"/>
        <end position="247"/>
    </location>
</feature>
<feature type="transmembrane region" description="Helical" evidence="10">
    <location>
        <begin position="139"/>
        <end position="158"/>
    </location>
</feature>
<keyword evidence="6 10" id="KW-0812">Transmembrane</keyword>
<comment type="caution">
    <text evidence="12">The sequence shown here is derived from an EMBL/GenBank/DDBJ whole genome shotgun (WGS) entry which is preliminary data.</text>
</comment>
<dbReference type="FunFam" id="1.20.1280.290:FF:000003">
    <property type="entry name" value="Bidirectional sugar transporter SWEET"/>
    <property type="match status" value="1"/>
</dbReference>
<dbReference type="OrthoDB" id="409725at2759"/>
<dbReference type="OMA" id="LVGIMNV"/>
<keyword evidence="3 10" id="KW-0813">Transport</keyword>
<keyword evidence="8 10" id="KW-1133">Transmembrane helix</keyword>
<protein>
    <recommendedName>
        <fullName evidence="10">Bidirectional sugar transporter SWEET</fullName>
    </recommendedName>
</protein>
<evidence type="ECO:0000256" key="9">
    <source>
        <dbReference type="ARBA" id="ARBA00023136"/>
    </source>
</evidence>
<dbReference type="Pfam" id="PF03083">
    <property type="entry name" value="MtN3_slv"/>
    <property type="match status" value="2"/>
</dbReference>
<evidence type="ECO:0000313" key="13">
    <source>
        <dbReference type="Proteomes" id="UP000655225"/>
    </source>
</evidence>
<keyword evidence="5 10" id="KW-0762">Sugar transport</keyword>
<keyword evidence="7" id="KW-0677">Repeat</keyword>
<feature type="transmembrane region" description="Helical" evidence="10">
    <location>
        <begin position="42"/>
        <end position="68"/>
    </location>
</feature>
<evidence type="ECO:0000256" key="2">
    <source>
        <dbReference type="ARBA" id="ARBA00007809"/>
    </source>
</evidence>
<dbReference type="EMBL" id="JABCRI010000014">
    <property type="protein sequence ID" value="KAF8394519.1"/>
    <property type="molecule type" value="Genomic_DNA"/>
</dbReference>
<evidence type="ECO:0000256" key="5">
    <source>
        <dbReference type="ARBA" id="ARBA00022597"/>
    </source>
</evidence>
<keyword evidence="4" id="KW-1003">Cell membrane</keyword>
<sequence>MFLPWLLPLAFLVSDLNLISTNLLYSLYWSYSHFFPLISSPFLFTFSIVGNIVSFMVFLAPLPTFYRICKKKSTEEFQSIPYVIALFDAILLLYYGILKAEEGMFIIIINIIGCIIEAIYIAIYMVYAPKEPRIFTVKLLFVFVVGVDGLIMLLTFLFTDGRRRVTIVGWISAAFCVSVFAAPLSIIGLVIRTKSVEYMSFTLSFFLTLCAIVWFFYGLLIKDFFIALPNILGFAFGVAQMILIIIYKNAKNDVVSELKLGELATVIDRVEHYRESEDMPKSDEPGRLQQIHGSK</sequence>
<name>A0A835DBW5_TETSI</name>
<dbReference type="PANTHER" id="PTHR10791">
    <property type="entry name" value="RAG1-ACTIVATING PROTEIN 1"/>
    <property type="match status" value="1"/>
</dbReference>
<dbReference type="AlphaFoldDB" id="A0A835DBW5"/>
<feature type="transmembrane region" description="Helical" evidence="10">
    <location>
        <begin position="80"/>
        <end position="98"/>
    </location>
</feature>
<dbReference type="InterPro" id="IPR047664">
    <property type="entry name" value="SWEET"/>
</dbReference>
<dbReference type="GO" id="GO:0005886">
    <property type="term" value="C:plasma membrane"/>
    <property type="evidence" value="ECO:0007669"/>
    <property type="project" value="UniProtKB-SubCell"/>
</dbReference>
<evidence type="ECO:0000256" key="1">
    <source>
        <dbReference type="ARBA" id="ARBA00004651"/>
    </source>
</evidence>
<dbReference type="Proteomes" id="UP000655225">
    <property type="component" value="Unassembled WGS sequence"/>
</dbReference>
<accession>A0A835DBW5</accession>
<dbReference type="FunFam" id="1.20.1280.290:FF:000001">
    <property type="entry name" value="Bidirectional sugar transporter SWEET"/>
    <property type="match status" value="1"/>
</dbReference>
<feature type="transmembrane region" description="Helical" evidence="10">
    <location>
        <begin position="170"/>
        <end position="191"/>
    </location>
</feature>
<dbReference type="InterPro" id="IPR004316">
    <property type="entry name" value="SWEET_rpt"/>
</dbReference>
<feature type="compositionally biased region" description="Basic and acidic residues" evidence="11">
    <location>
        <begin position="275"/>
        <end position="286"/>
    </location>
</feature>
<proteinExistence type="inferred from homology"/>